<evidence type="ECO:0000313" key="2">
    <source>
        <dbReference type="Proteomes" id="UP000787625"/>
    </source>
</evidence>
<organism evidence="1 2">
    <name type="scientific">Candidatus Avibacteroides avistercoris</name>
    <dbReference type="NCBI Taxonomy" id="2840690"/>
    <lineage>
        <taxon>Bacteria</taxon>
        <taxon>Pseudomonadati</taxon>
        <taxon>Bacteroidota</taxon>
        <taxon>Bacteroidia</taxon>
        <taxon>Bacteroidales</taxon>
        <taxon>Bacteroidaceae</taxon>
        <taxon>Bacteroidaceae incertae sedis</taxon>
        <taxon>Candidatus Avibacteroides</taxon>
    </lineage>
</organism>
<dbReference type="Proteomes" id="UP000787625">
    <property type="component" value="Unassembled WGS sequence"/>
</dbReference>
<sequence>MGKLRKIWVLIKRHKYLIVLLVFTIHITFFDDNNLMVRFKNKMTISELQKEIDRYDSEYDKSTKMLESIKDDPQSFERIARERYLMKKENEDIYLINKK</sequence>
<dbReference type="InterPro" id="IPR007060">
    <property type="entry name" value="FtsL/DivIC"/>
</dbReference>
<proteinExistence type="predicted"/>
<protein>
    <submittedName>
        <fullName evidence="1">Septum formation initiator family protein</fullName>
    </submittedName>
</protein>
<dbReference type="Pfam" id="PF04977">
    <property type="entry name" value="DivIC"/>
    <property type="match status" value="1"/>
</dbReference>
<reference evidence="1" key="1">
    <citation type="journal article" date="2021" name="PeerJ">
        <title>Extensive microbial diversity within the chicken gut microbiome revealed by metagenomics and culture.</title>
        <authorList>
            <person name="Gilroy R."/>
            <person name="Ravi A."/>
            <person name="Getino M."/>
            <person name="Pursley I."/>
            <person name="Horton D.L."/>
            <person name="Alikhan N.F."/>
            <person name="Baker D."/>
            <person name="Gharbi K."/>
            <person name="Hall N."/>
            <person name="Watson M."/>
            <person name="Adriaenssens E.M."/>
            <person name="Foster-Nyarko E."/>
            <person name="Jarju S."/>
            <person name="Secka A."/>
            <person name="Antonio M."/>
            <person name="Oren A."/>
            <person name="Chaudhuri R.R."/>
            <person name="La Ragione R."/>
            <person name="Hildebrand F."/>
            <person name="Pallen M.J."/>
        </authorList>
    </citation>
    <scope>NUCLEOTIDE SEQUENCE</scope>
    <source>
        <strain evidence="1">MalCec1-1739</strain>
    </source>
</reference>
<evidence type="ECO:0000313" key="1">
    <source>
        <dbReference type="EMBL" id="HJD52219.1"/>
    </source>
</evidence>
<gene>
    <name evidence="1" type="ORF">IAA93_00605</name>
</gene>
<name>A0A9D2UGX7_9BACT</name>
<reference evidence="1" key="2">
    <citation type="submission" date="2021-04" db="EMBL/GenBank/DDBJ databases">
        <authorList>
            <person name="Gilroy R."/>
        </authorList>
    </citation>
    <scope>NUCLEOTIDE SEQUENCE</scope>
    <source>
        <strain evidence="1">MalCec1-1739</strain>
    </source>
</reference>
<dbReference type="AlphaFoldDB" id="A0A9D2UGX7"/>
<dbReference type="EMBL" id="DWUP01000011">
    <property type="protein sequence ID" value="HJD52219.1"/>
    <property type="molecule type" value="Genomic_DNA"/>
</dbReference>
<accession>A0A9D2UGX7</accession>
<comment type="caution">
    <text evidence="1">The sequence shown here is derived from an EMBL/GenBank/DDBJ whole genome shotgun (WGS) entry which is preliminary data.</text>
</comment>